<organism evidence="8 9">
    <name type="scientific">Sphingomonas naasensis</name>
    <dbReference type="NCBI Taxonomy" id="1344951"/>
    <lineage>
        <taxon>Bacteria</taxon>
        <taxon>Pseudomonadati</taxon>
        <taxon>Pseudomonadota</taxon>
        <taxon>Alphaproteobacteria</taxon>
        <taxon>Sphingomonadales</taxon>
        <taxon>Sphingomonadaceae</taxon>
        <taxon>Sphingomonas</taxon>
    </lineage>
</organism>
<sequence length="1002" mass="108111">MIEVRSRSGGSRAGLIRCGVSTLALIATGFAAPALAADDPVVAAATPQDQTQTTTTPETSQDEVVVTGIRASLTSARNIKRNADQIVDSISAQDIGALPDRSVSEALQRIPGITLQRTNENRDPARLAAEGGGVFIRGLSWVRSEINGRDVFSANNGRGLSFEDVSPDLLAGVDVYKNPSAEMVEGGVGGIVNLRTRKPFDQAGQLVAVSADYNYADMRGKGYWSGNALYSNRFNVGGGEVGILLSASINNIGNRTDSIQLGTYTRRANATAPAAFQNILVPSSLGWRRIDWEQRRTSYNGSLQWSPSSDMTFTAEAFISSADPKDMEHAEGVYQLPDYDSTYQLNDDGVLEAGTYRNANMDLDTRYGKSHKVTRDYSLNWKWTPGDHLAISADVQRITSKANVHSFTGFSEFGVAGADPAAPGFDPRRPDIIFDLSGNTPSVTTRENGASLGAQNNYWWAAAMDHLERNRAGQWAERLDLEYSFDDDSFLKSFRAGVRATDREAVTRQTGYNWGLLSMQFWGNGGGAPVYLNQTGNPPNAGLPEQSELFTYDDFFRGSVAVPGVGWFPSTDLMSGGTGQAYNYLRATETSGWGWAPLTNASFDAANPAADNVLGGVATQKEKTLAGYGMLRFGAGILDGNIGVRVVRTKNEATGYLSVGTITSPCTATPTAPACSGLTTALAFSNNGAGGRLSDATYENSYTDVLPTLNLRLKVTDQLQLRFAAGRAMVRPNFSQLRPYASLSFTLNPAGTALLAQPQGLTGQAGNPYLKPTKSDQFDFSAEYYFGKSNSITFAAFYKDVRNYIISGNVDETYVNNGQSLTFNVTRAVNGEKGKIKGFEFAYTQFFDMLPGALGGLGFSGNLTYVDSTGGANQPVNTLDPNQITNANDTTLPLEGLSKWSYNLAAIYEKYGVSARVAYNWRSEYLLTTSAANLNAPVWSEDYGQLDASLLVNITNNIKIGVQGTNLLNTRTFLDVGGAVLHPRYSWTDTDRRIAGIIRASF</sequence>
<evidence type="ECO:0000313" key="8">
    <source>
        <dbReference type="EMBL" id="TGX46266.1"/>
    </source>
</evidence>
<reference evidence="8 9" key="1">
    <citation type="submission" date="2019-04" db="EMBL/GenBank/DDBJ databases">
        <title>Sphingomonas psychrotolerans sp. nov., isolated from soil in the Tianshan Mountains, Xinjiang, China.</title>
        <authorList>
            <person name="Luo Y."/>
            <person name="Sheng H."/>
        </authorList>
    </citation>
    <scope>NUCLEOTIDE SEQUENCE [LARGE SCALE GENOMIC DNA]</scope>
    <source>
        <strain evidence="8 9">KIS18-15</strain>
    </source>
</reference>
<dbReference type="InterPro" id="IPR000531">
    <property type="entry name" value="Beta-barrel_TonB"/>
</dbReference>
<dbReference type="Pfam" id="PF00593">
    <property type="entry name" value="TonB_dep_Rec_b-barrel"/>
    <property type="match status" value="1"/>
</dbReference>
<gene>
    <name evidence="8" type="ORF">E5A74_03675</name>
</gene>
<evidence type="ECO:0000256" key="1">
    <source>
        <dbReference type="ARBA" id="ARBA00004442"/>
    </source>
</evidence>
<name>A0A4S1WXC1_9SPHN</name>
<dbReference type="PANTHER" id="PTHR40980">
    <property type="entry name" value="PLUG DOMAIN-CONTAINING PROTEIN"/>
    <property type="match status" value="1"/>
</dbReference>
<evidence type="ECO:0000256" key="4">
    <source>
        <dbReference type="RuleBase" id="RU003357"/>
    </source>
</evidence>
<evidence type="ECO:0000313" key="9">
    <source>
        <dbReference type="Proteomes" id="UP000309848"/>
    </source>
</evidence>
<dbReference type="EMBL" id="SRXU01000001">
    <property type="protein sequence ID" value="TGX46266.1"/>
    <property type="molecule type" value="Genomic_DNA"/>
</dbReference>
<feature type="domain" description="TonB-dependent receptor-like beta-barrel" evidence="6">
    <location>
        <begin position="442"/>
        <end position="967"/>
    </location>
</feature>
<dbReference type="SUPFAM" id="SSF56935">
    <property type="entry name" value="Porins"/>
    <property type="match status" value="1"/>
</dbReference>
<feature type="domain" description="TonB-dependent receptor plug" evidence="7">
    <location>
        <begin position="80"/>
        <end position="191"/>
    </location>
</feature>
<comment type="subcellular location">
    <subcellularLocation>
        <location evidence="1 4">Cell outer membrane</location>
    </subcellularLocation>
</comment>
<dbReference type="NCBIfam" id="TIGR01782">
    <property type="entry name" value="TonB-Xanth-Caul"/>
    <property type="match status" value="1"/>
</dbReference>
<dbReference type="PANTHER" id="PTHR40980:SF3">
    <property type="entry name" value="TONB-DEPENDENT RECEPTOR-LIKE BETA-BARREL DOMAIN-CONTAINING PROTEIN"/>
    <property type="match status" value="1"/>
</dbReference>
<keyword evidence="2 4" id="KW-0472">Membrane</keyword>
<evidence type="ECO:0000259" key="6">
    <source>
        <dbReference type="Pfam" id="PF00593"/>
    </source>
</evidence>
<dbReference type="Gene3D" id="2.170.130.10">
    <property type="entry name" value="TonB-dependent receptor, plug domain"/>
    <property type="match status" value="1"/>
</dbReference>
<dbReference type="InterPro" id="IPR010104">
    <property type="entry name" value="TonB_rcpt_bac"/>
</dbReference>
<dbReference type="GO" id="GO:0009279">
    <property type="term" value="C:cell outer membrane"/>
    <property type="evidence" value="ECO:0007669"/>
    <property type="project" value="UniProtKB-SubCell"/>
</dbReference>
<keyword evidence="9" id="KW-1185">Reference proteome</keyword>
<accession>A0A4S1WXC1</accession>
<feature type="signal peptide" evidence="5">
    <location>
        <begin position="1"/>
        <end position="36"/>
    </location>
</feature>
<dbReference type="OrthoDB" id="5476657at2"/>
<dbReference type="InterPro" id="IPR012910">
    <property type="entry name" value="Plug_dom"/>
</dbReference>
<proteinExistence type="inferred from homology"/>
<comment type="similarity">
    <text evidence="4">Belongs to the TonB-dependent receptor family.</text>
</comment>
<protein>
    <submittedName>
        <fullName evidence="8">TonB-dependent receptor</fullName>
    </submittedName>
</protein>
<keyword evidence="4" id="KW-0798">TonB box</keyword>
<evidence type="ECO:0000256" key="5">
    <source>
        <dbReference type="SAM" id="SignalP"/>
    </source>
</evidence>
<keyword evidence="3" id="KW-0998">Cell outer membrane</keyword>
<keyword evidence="5" id="KW-0732">Signal</keyword>
<comment type="caution">
    <text evidence="8">The sequence shown here is derived from an EMBL/GenBank/DDBJ whole genome shotgun (WGS) entry which is preliminary data.</text>
</comment>
<evidence type="ECO:0000256" key="2">
    <source>
        <dbReference type="ARBA" id="ARBA00023136"/>
    </source>
</evidence>
<keyword evidence="8" id="KW-0675">Receptor</keyword>
<dbReference type="Gene3D" id="2.40.170.20">
    <property type="entry name" value="TonB-dependent receptor, beta-barrel domain"/>
    <property type="match status" value="1"/>
</dbReference>
<dbReference type="InterPro" id="IPR037066">
    <property type="entry name" value="Plug_dom_sf"/>
</dbReference>
<dbReference type="Proteomes" id="UP000309848">
    <property type="component" value="Unassembled WGS sequence"/>
</dbReference>
<dbReference type="InterPro" id="IPR036942">
    <property type="entry name" value="Beta-barrel_TonB_sf"/>
</dbReference>
<dbReference type="Pfam" id="PF07715">
    <property type="entry name" value="Plug"/>
    <property type="match status" value="1"/>
</dbReference>
<dbReference type="AlphaFoldDB" id="A0A4S1WXC1"/>
<evidence type="ECO:0000259" key="7">
    <source>
        <dbReference type="Pfam" id="PF07715"/>
    </source>
</evidence>
<feature type="chain" id="PRO_5021032771" evidence="5">
    <location>
        <begin position="37"/>
        <end position="1002"/>
    </location>
</feature>
<evidence type="ECO:0000256" key="3">
    <source>
        <dbReference type="ARBA" id="ARBA00023237"/>
    </source>
</evidence>